<organism evidence="1 2">
    <name type="scientific">Litoribacillus peritrichatus</name>
    <dbReference type="NCBI Taxonomy" id="718191"/>
    <lineage>
        <taxon>Bacteria</taxon>
        <taxon>Pseudomonadati</taxon>
        <taxon>Pseudomonadota</taxon>
        <taxon>Gammaproteobacteria</taxon>
        <taxon>Oceanospirillales</taxon>
        <taxon>Oceanospirillaceae</taxon>
        <taxon>Litoribacillus</taxon>
    </lineage>
</organism>
<name>A0ABP7MDX7_9GAMM</name>
<evidence type="ECO:0000313" key="1">
    <source>
        <dbReference type="EMBL" id="GAA3918266.1"/>
    </source>
</evidence>
<proteinExistence type="predicted"/>
<dbReference type="Proteomes" id="UP001501565">
    <property type="component" value="Unassembled WGS sequence"/>
</dbReference>
<reference evidence="2" key="1">
    <citation type="journal article" date="2019" name="Int. J. Syst. Evol. Microbiol.">
        <title>The Global Catalogue of Microorganisms (GCM) 10K type strain sequencing project: providing services to taxonomists for standard genome sequencing and annotation.</title>
        <authorList>
            <consortium name="The Broad Institute Genomics Platform"/>
            <consortium name="The Broad Institute Genome Sequencing Center for Infectious Disease"/>
            <person name="Wu L."/>
            <person name="Ma J."/>
        </authorList>
    </citation>
    <scope>NUCLEOTIDE SEQUENCE [LARGE SCALE GENOMIC DNA]</scope>
    <source>
        <strain evidence="2">JCM 17551</strain>
    </source>
</reference>
<accession>A0ABP7MDX7</accession>
<keyword evidence="2" id="KW-1185">Reference proteome</keyword>
<comment type="caution">
    <text evidence="1">The sequence shown here is derived from an EMBL/GenBank/DDBJ whole genome shotgun (WGS) entry which is preliminary data.</text>
</comment>
<evidence type="ECO:0000313" key="2">
    <source>
        <dbReference type="Proteomes" id="UP001501565"/>
    </source>
</evidence>
<gene>
    <name evidence="1" type="ORF">GCM10022277_11820</name>
</gene>
<sequence length="94" mass="10928">MLKKDKQKVFKDEWSDEHVKAYLERTPYGDENADFYVLNIAYRYMVADDFARFVTFFKEAGRDLNAVGPENKTMAQLLAEHAQGEDYLKVIQAA</sequence>
<dbReference type="EMBL" id="BAABBN010000004">
    <property type="protein sequence ID" value="GAA3918266.1"/>
    <property type="molecule type" value="Genomic_DNA"/>
</dbReference>
<dbReference type="NCBIfam" id="NF038106">
    <property type="entry name" value="gamma_NF038106"/>
    <property type="match status" value="1"/>
</dbReference>
<dbReference type="InterPro" id="IPR047742">
    <property type="entry name" value="PA4642-like"/>
</dbReference>
<protein>
    <submittedName>
        <fullName evidence="1">PA4642 family protein</fullName>
    </submittedName>
</protein>
<dbReference type="RefSeq" id="WP_344796447.1">
    <property type="nucleotide sequence ID" value="NZ_BAABBN010000004.1"/>
</dbReference>